<dbReference type="Proteomes" id="UP000029223">
    <property type="component" value="Unassembled WGS sequence"/>
</dbReference>
<dbReference type="EMBL" id="BBMS01000202">
    <property type="protein sequence ID" value="GAL31520.1"/>
    <property type="molecule type" value="Genomic_DNA"/>
</dbReference>
<name>A0ABQ0JSS2_9VIBR</name>
<organism evidence="1 2">
    <name type="scientific">Vibrio variabilis</name>
    <dbReference type="NCBI Taxonomy" id="990271"/>
    <lineage>
        <taxon>Bacteria</taxon>
        <taxon>Pseudomonadati</taxon>
        <taxon>Pseudomonadota</taxon>
        <taxon>Gammaproteobacteria</taxon>
        <taxon>Vibrionales</taxon>
        <taxon>Vibrionaceae</taxon>
        <taxon>Vibrio</taxon>
    </lineage>
</organism>
<protein>
    <submittedName>
        <fullName evidence="1">Uncharacterized protein</fullName>
    </submittedName>
</protein>
<gene>
    <name evidence="1" type="ORF">JCM19239_2662</name>
</gene>
<proteinExistence type="predicted"/>
<reference evidence="2" key="1">
    <citation type="submission" date="2014-09" db="EMBL/GenBank/DDBJ databases">
        <title>Vibrio variabilis JCM 19239. (C206) whole genome shotgun sequence.</title>
        <authorList>
            <person name="Sawabe T."/>
            <person name="Meirelles P."/>
            <person name="Nakanishi M."/>
            <person name="Sayaka M."/>
            <person name="Hattori M."/>
            <person name="Ohkuma M."/>
        </authorList>
    </citation>
    <scope>NUCLEOTIDE SEQUENCE [LARGE SCALE GENOMIC DNA]</scope>
    <source>
        <strain evidence="2">JCM 19239</strain>
    </source>
</reference>
<keyword evidence="2" id="KW-1185">Reference proteome</keyword>
<evidence type="ECO:0000313" key="2">
    <source>
        <dbReference type="Proteomes" id="UP000029223"/>
    </source>
</evidence>
<evidence type="ECO:0000313" key="1">
    <source>
        <dbReference type="EMBL" id="GAL31520.1"/>
    </source>
</evidence>
<sequence>MIPDISHEQCAATFAKWMGLDSNQIDELFPVGSENFDLDLRFLTN</sequence>
<comment type="caution">
    <text evidence="1">The sequence shown here is derived from an EMBL/GenBank/DDBJ whole genome shotgun (WGS) entry which is preliminary data.</text>
</comment>
<accession>A0ABQ0JSS2</accession>